<proteinExistence type="predicted"/>
<organism evidence="1 2">
    <name type="scientific">Novosphingobium soli</name>
    <dbReference type="NCBI Taxonomy" id="574956"/>
    <lineage>
        <taxon>Bacteria</taxon>
        <taxon>Pseudomonadati</taxon>
        <taxon>Pseudomonadota</taxon>
        <taxon>Alphaproteobacteria</taxon>
        <taxon>Sphingomonadales</taxon>
        <taxon>Sphingomonadaceae</taxon>
        <taxon>Novosphingobium</taxon>
    </lineage>
</organism>
<accession>A0ABV6CZ37</accession>
<evidence type="ECO:0000313" key="1">
    <source>
        <dbReference type="EMBL" id="MFC0205641.1"/>
    </source>
</evidence>
<reference evidence="1 2" key="1">
    <citation type="submission" date="2024-09" db="EMBL/GenBank/DDBJ databases">
        <authorList>
            <person name="Sun Q."/>
            <person name="Mori K."/>
        </authorList>
    </citation>
    <scope>NUCLEOTIDE SEQUENCE [LARGE SCALE GENOMIC DNA]</scope>
    <source>
        <strain evidence="1 2">CCM 7706</strain>
    </source>
</reference>
<sequence>MHAGSIPARASKILFGESRRQLEKTLISDKWNPDGIERAWAHMVAGSVRRIYNLSAYGARRSGST</sequence>
<keyword evidence="2" id="KW-1185">Reference proteome</keyword>
<name>A0ABV6CZ37_9SPHN</name>
<evidence type="ECO:0000313" key="2">
    <source>
        <dbReference type="Proteomes" id="UP001589798"/>
    </source>
</evidence>
<dbReference type="EMBL" id="JBHLWK010000018">
    <property type="protein sequence ID" value="MFC0205641.1"/>
    <property type="molecule type" value="Genomic_DNA"/>
</dbReference>
<protein>
    <submittedName>
        <fullName evidence="1">Uncharacterized protein</fullName>
    </submittedName>
</protein>
<comment type="caution">
    <text evidence="1">The sequence shown here is derived from an EMBL/GenBank/DDBJ whole genome shotgun (WGS) entry which is preliminary data.</text>
</comment>
<dbReference type="Proteomes" id="UP001589798">
    <property type="component" value="Unassembled WGS sequence"/>
</dbReference>
<dbReference type="RefSeq" id="WP_379488371.1">
    <property type="nucleotide sequence ID" value="NZ_JBHLWK010000018.1"/>
</dbReference>
<gene>
    <name evidence="1" type="ORF">ACFFJC_15350</name>
</gene>